<gene>
    <name evidence="3" type="ORF">A9Q68_10180</name>
</gene>
<keyword evidence="1" id="KW-0238">DNA-binding</keyword>
<accession>A0A1L8MJW4</accession>
<dbReference type="CDD" id="cd00093">
    <property type="entry name" value="HTH_XRE"/>
    <property type="match status" value="1"/>
</dbReference>
<dbReference type="Gene3D" id="1.10.260.40">
    <property type="entry name" value="lambda repressor-like DNA-binding domains"/>
    <property type="match status" value="1"/>
</dbReference>
<dbReference type="GO" id="GO:0005829">
    <property type="term" value="C:cytosol"/>
    <property type="evidence" value="ECO:0007669"/>
    <property type="project" value="TreeGrafter"/>
</dbReference>
<reference evidence="4" key="1">
    <citation type="submission" date="2016-06" db="EMBL/GenBank/DDBJ databases">
        <authorList>
            <person name="de Vries S.P.W."/>
            <person name="Hadjirin N.F."/>
            <person name="Lay E.M."/>
            <person name="Zadoks R.N."/>
            <person name="Peacock S.J."/>
            <person name="Parkhill J."/>
            <person name="Grant A.J."/>
            <person name="Mcdougall S."/>
            <person name="Holmes M.A."/>
        </authorList>
    </citation>
    <scope>NUCLEOTIDE SEQUENCE [LARGE SCALE GENOMIC DNA]</scope>
    <source>
        <strain evidence="4">NZ1587</strain>
    </source>
</reference>
<dbReference type="PANTHER" id="PTHR46797">
    <property type="entry name" value="HTH-TYPE TRANSCRIPTIONAL REGULATOR"/>
    <property type="match status" value="1"/>
</dbReference>
<proteinExistence type="predicted"/>
<evidence type="ECO:0000256" key="1">
    <source>
        <dbReference type="ARBA" id="ARBA00023125"/>
    </source>
</evidence>
<dbReference type="GO" id="GO:0003700">
    <property type="term" value="F:DNA-binding transcription factor activity"/>
    <property type="evidence" value="ECO:0007669"/>
    <property type="project" value="TreeGrafter"/>
</dbReference>
<dbReference type="SMART" id="SM00530">
    <property type="entry name" value="HTH_XRE"/>
    <property type="match status" value="1"/>
</dbReference>
<dbReference type="SUPFAM" id="SSF47413">
    <property type="entry name" value="lambda repressor-like DNA-binding domains"/>
    <property type="match status" value="1"/>
</dbReference>
<keyword evidence="4" id="KW-1185">Reference proteome</keyword>
<dbReference type="Proteomes" id="UP000182015">
    <property type="component" value="Unassembled WGS sequence"/>
</dbReference>
<dbReference type="InterPro" id="IPR010982">
    <property type="entry name" value="Lambda_DNA-bd_dom_sf"/>
</dbReference>
<sequence>MEKIAIKELREEKNMSQEELADKSGVSRTTISLLETQKSTTVKLSTLKKLANALEVKVGYFFNQ</sequence>
<organism evidence="3 4">
    <name type="scientific">Streptococcus bovimastitidis</name>
    <dbReference type="NCBI Taxonomy" id="1856638"/>
    <lineage>
        <taxon>Bacteria</taxon>
        <taxon>Bacillati</taxon>
        <taxon>Bacillota</taxon>
        <taxon>Bacilli</taxon>
        <taxon>Lactobacillales</taxon>
        <taxon>Streptococcaceae</taxon>
        <taxon>Streptococcus</taxon>
    </lineage>
</organism>
<dbReference type="Pfam" id="PF01381">
    <property type="entry name" value="HTH_3"/>
    <property type="match status" value="1"/>
</dbReference>
<dbReference type="InterPro" id="IPR001387">
    <property type="entry name" value="Cro/C1-type_HTH"/>
</dbReference>
<feature type="domain" description="HTH cro/C1-type" evidence="2">
    <location>
        <begin position="6"/>
        <end position="61"/>
    </location>
</feature>
<dbReference type="InterPro" id="IPR050807">
    <property type="entry name" value="TransReg_Diox_bact_type"/>
</dbReference>
<name>A0A1L8MJW4_9STRE</name>
<evidence type="ECO:0000259" key="2">
    <source>
        <dbReference type="PROSITE" id="PS50943"/>
    </source>
</evidence>
<dbReference type="OrthoDB" id="6386941at2"/>
<evidence type="ECO:0000313" key="3">
    <source>
        <dbReference type="EMBL" id="OJF71080.1"/>
    </source>
</evidence>
<dbReference type="RefSeq" id="WP_071794612.1">
    <property type="nucleotide sequence ID" value="NZ_LZDD01000005.1"/>
</dbReference>
<evidence type="ECO:0000313" key="4">
    <source>
        <dbReference type="Proteomes" id="UP000182015"/>
    </source>
</evidence>
<dbReference type="GO" id="GO:0003677">
    <property type="term" value="F:DNA binding"/>
    <property type="evidence" value="ECO:0007669"/>
    <property type="project" value="UniProtKB-KW"/>
</dbReference>
<dbReference type="PROSITE" id="PS50943">
    <property type="entry name" value="HTH_CROC1"/>
    <property type="match status" value="1"/>
</dbReference>
<dbReference type="STRING" id="1856638.A9Q68_10180"/>
<dbReference type="PANTHER" id="PTHR46797:SF1">
    <property type="entry name" value="METHYLPHOSPHONATE SYNTHASE"/>
    <property type="match status" value="1"/>
</dbReference>
<protein>
    <submittedName>
        <fullName evidence="3">XRE family transcriptional regulator</fullName>
    </submittedName>
</protein>
<comment type="caution">
    <text evidence="3">The sequence shown here is derived from an EMBL/GenBank/DDBJ whole genome shotgun (WGS) entry which is preliminary data.</text>
</comment>
<dbReference type="EMBL" id="LZDD01000005">
    <property type="protein sequence ID" value="OJF71080.1"/>
    <property type="molecule type" value="Genomic_DNA"/>
</dbReference>
<dbReference type="AlphaFoldDB" id="A0A1L8MJW4"/>